<feature type="transmembrane region" description="Helical" evidence="1">
    <location>
        <begin position="69"/>
        <end position="94"/>
    </location>
</feature>
<evidence type="ECO:0000313" key="2">
    <source>
        <dbReference type="EMBL" id="SDV51564.1"/>
    </source>
</evidence>
<evidence type="ECO:0000313" key="3">
    <source>
        <dbReference type="Proteomes" id="UP000243719"/>
    </source>
</evidence>
<sequence>MNLLRPGADERASTKTHKLRAAAYGAFVFTFAGPLIAAVLCPALMFGVWVSEGTPARELVGVCLGMVPLLYFGSFMLLYFIPALVSGALVGLIASRWSRHATAWSSVAIGVCAATVHSELRTTLLGMAEPDSPIAGIDVIALINVPVPAWLLAWWLHGRLHARLQRSA</sequence>
<protein>
    <submittedName>
        <fullName evidence="2">Uncharacterized protein</fullName>
    </submittedName>
</protein>
<dbReference type="Proteomes" id="UP000243719">
    <property type="component" value="Unassembled WGS sequence"/>
</dbReference>
<reference evidence="3" key="1">
    <citation type="submission" date="2016-09" db="EMBL/GenBank/DDBJ databases">
        <authorList>
            <person name="Varghese N."/>
            <person name="Submissions S."/>
        </authorList>
    </citation>
    <scope>NUCLEOTIDE SEQUENCE [LARGE SCALE GENOMIC DNA]</scope>
    <source>
        <strain evidence="3">JS23</strain>
    </source>
</reference>
<keyword evidence="3" id="KW-1185">Reference proteome</keyword>
<proteinExistence type="predicted"/>
<keyword evidence="1" id="KW-0472">Membrane</keyword>
<keyword evidence="1" id="KW-1133">Transmembrane helix</keyword>
<keyword evidence="1" id="KW-0812">Transmembrane</keyword>
<feature type="transmembrane region" description="Helical" evidence="1">
    <location>
        <begin position="101"/>
        <end position="120"/>
    </location>
</feature>
<organism evidence="2 3">
    <name type="scientific">Chitinasiproducens palmae</name>
    <dbReference type="NCBI Taxonomy" id="1770053"/>
    <lineage>
        <taxon>Bacteria</taxon>
        <taxon>Pseudomonadati</taxon>
        <taxon>Pseudomonadota</taxon>
        <taxon>Betaproteobacteria</taxon>
        <taxon>Burkholderiales</taxon>
        <taxon>Burkholderiaceae</taxon>
        <taxon>Chitinasiproducens</taxon>
    </lineage>
</organism>
<evidence type="ECO:0000256" key="1">
    <source>
        <dbReference type="SAM" id="Phobius"/>
    </source>
</evidence>
<dbReference type="RefSeq" id="WP_091913312.1">
    <property type="nucleotide sequence ID" value="NZ_FNLO01000018.1"/>
</dbReference>
<feature type="transmembrane region" description="Helical" evidence="1">
    <location>
        <begin position="21"/>
        <end position="49"/>
    </location>
</feature>
<gene>
    <name evidence="2" type="ORF">SAMN05216551_11865</name>
</gene>
<name>A0A1H2PY04_9BURK</name>
<dbReference type="OrthoDB" id="9005847at2"/>
<dbReference type="EMBL" id="FNLO01000018">
    <property type="protein sequence ID" value="SDV51564.1"/>
    <property type="molecule type" value="Genomic_DNA"/>
</dbReference>
<accession>A0A1H2PY04</accession>
<dbReference type="AlphaFoldDB" id="A0A1H2PY04"/>
<feature type="transmembrane region" description="Helical" evidence="1">
    <location>
        <begin position="132"/>
        <end position="156"/>
    </location>
</feature>